<proteinExistence type="predicted"/>
<comment type="caution">
    <text evidence="1">The sequence shown here is derived from an EMBL/GenBank/DDBJ whole genome shotgun (WGS) entry which is preliminary data.</text>
</comment>
<evidence type="ECO:0000313" key="2">
    <source>
        <dbReference type="EMBL" id="MDQ0180969.1"/>
    </source>
</evidence>
<dbReference type="EMBL" id="JAUSTF010000004">
    <property type="protein sequence ID" value="MDQ0180969.1"/>
    <property type="molecule type" value="Genomic_DNA"/>
</dbReference>
<keyword evidence="3" id="KW-1185">Reference proteome</keyword>
<reference evidence="1 3" key="1">
    <citation type="submission" date="2023-07" db="EMBL/GenBank/DDBJ databases">
        <title>Sorghum-associated microbial communities from plants grown in Nebraska, USA.</title>
        <authorList>
            <person name="Schachtman D."/>
        </authorList>
    </citation>
    <scope>NUCLEOTIDE SEQUENCE</scope>
    <source>
        <strain evidence="1">DS1006</strain>
        <strain evidence="2 3">DS1016</strain>
    </source>
</reference>
<evidence type="ECO:0000313" key="1">
    <source>
        <dbReference type="EMBL" id="MDP9904602.1"/>
    </source>
</evidence>
<accession>A0AAW8DFD1</accession>
<evidence type="ECO:0000313" key="4">
    <source>
        <dbReference type="Proteomes" id="UP001242995"/>
    </source>
</evidence>
<organism evidence="1 4">
    <name type="scientific">Arthrobacter bambusae</name>
    <dbReference type="NCBI Taxonomy" id="1338426"/>
    <lineage>
        <taxon>Bacteria</taxon>
        <taxon>Bacillati</taxon>
        <taxon>Actinomycetota</taxon>
        <taxon>Actinomycetes</taxon>
        <taxon>Micrococcales</taxon>
        <taxon>Micrococcaceae</taxon>
        <taxon>Arthrobacter</taxon>
    </lineage>
</organism>
<gene>
    <name evidence="1" type="ORF">J2S90_001557</name>
    <name evidence="2" type="ORF">J2S93_002396</name>
</gene>
<evidence type="ECO:0000313" key="3">
    <source>
        <dbReference type="Proteomes" id="UP001230951"/>
    </source>
</evidence>
<dbReference type="Proteomes" id="UP001242995">
    <property type="component" value="Unassembled WGS sequence"/>
</dbReference>
<dbReference type="RefSeq" id="WP_306960396.1">
    <property type="nucleotide sequence ID" value="NZ_JAUSRG010000003.1"/>
</dbReference>
<sequence length="86" mass="9552">MTTQNTAQSVVFLEALARIVENSPVTYSEDAAKELAESIRSMAEIVTKDARIDPGLLDVTRQYATLDWHNEITAVLLAKEHRASVH</sequence>
<dbReference type="EMBL" id="JAUSRG010000003">
    <property type="protein sequence ID" value="MDP9904602.1"/>
    <property type="molecule type" value="Genomic_DNA"/>
</dbReference>
<dbReference type="Proteomes" id="UP001230951">
    <property type="component" value="Unassembled WGS sequence"/>
</dbReference>
<protein>
    <submittedName>
        <fullName evidence="1">Uncharacterized protein</fullName>
    </submittedName>
</protein>
<name>A0AAW8DFD1_9MICC</name>
<dbReference type="AlphaFoldDB" id="A0AAW8DFD1"/>